<dbReference type="GO" id="GO:0042026">
    <property type="term" value="P:protein refolding"/>
    <property type="evidence" value="ECO:0007669"/>
    <property type="project" value="UniProtKB-ARBA"/>
</dbReference>
<reference evidence="11 12" key="1">
    <citation type="submission" date="2018-04" db="EMBL/GenBank/DDBJ databases">
        <title>Denitrifier Microvirgula.</title>
        <authorList>
            <person name="Anderson E."/>
            <person name="Jang J."/>
            <person name="Ishii S."/>
        </authorList>
    </citation>
    <scope>NUCLEOTIDE SEQUENCE [LARGE SCALE GENOMIC DNA]</scope>
    <source>
        <strain evidence="11 12">BE2.4</strain>
    </source>
</reference>
<dbReference type="Proteomes" id="UP000244173">
    <property type="component" value="Chromosome"/>
</dbReference>
<proteinExistence type="inferred from homology"/>
<keyword evidence="12" id="KW-1185">Reference proteome</keyword>
<evidence type="ECO:0000256" key="3">
    <source>
        <dbReference type="ARBA" id="ARBA00006577"/>
    </source>
</evidence>
<evidence type="ECO:0000256" key="4">
    <source>
        <dbReference type="ARBA" id="ARBA00022490"/>
    </source>
</evidence>
<evidence type="ECO:0000256" key="7">
    <source>
        <dbReference type="ARBA" id="ARBA00023235"/>
    </source>
</evidence>
<evidence type="ECO:0000256" key="9">
    <source>
        <dbReference type="PROSITE-ProRule" id="PRU00277"/>
    </source>
</evidence>
<evidence type="ECO:0000256" key="6">
    <source>
        <dbReference type="ARBA" id="ARBA00023186"/>
    </source>
</evidence>
<dbReference type="RefSeq" id="WP_028497605.1">
    <property type="nucleotide sequence ID" value="NZ_CALFSO010000054.1"/>
</dbReference>
<comment type="similarity">
    <text evidence="3">Belongs to the FKBP-type PPIase family.</text>
</comment>
<evidence type="ECO:0000256" key="2">
    <source>
        <dbReference type="ARBA" id="ARBA00004496"/>
    </source>
</evidence>
<comment type="function">
    <text evidence="8">Also involved in hydrogenase metallocenter assembly, probably by participating in the nickel insertion step. This function in hydrogenase biosynthesis requires chaperone activity and the presence of the metal-binding domain, but not PPIase activity.</text>
</comment>
<keyword evidence="4" id="KW-0963">Cytoplasm</keyword>
<accession>A0A2S0PAK0</accession>
<dbReference type="STRING" id="1122240.GCA_000620105_00067"/>
<dbReference type="EC" id="5.2.1.8" evidence="9"/>
<dbReference type="InterPro" id="IPR046357">
    <property type="entry name" value="PPIase_dom_sf"/>
</dbReference>
<dbReference type="SUPFAM" id="SSF54534">
    <property type="entry name" value="FKBP-like"/>
    <property type="match status" value="1"/>
</dbReference>
<keyword evidence="5 9" id="KW-0697">Rotamase</keyword>
<evidence type="ECO:0000259" key="10">
    <source>
        <dbReference type="PROSITE" id="PS50059"/>
    </source>
</evidence>
<keyword evidence="7 9" id="KW-0413">Isomerase</keyword>
<evidence type="ECO:0000256" key="5">
    <source>
        <dbReference type="ARBA" id="ARBA00023110"/>
    </source>
</evidence>
<dbReference type="EMBL" id="CP028519">
    <property type="protein sequence ID" value="AVY94362.1"/>
    <property type="molecule type" value="Genomic_DNA"/>
</dbReference>
<evidence type="ECO:0000313" key="12">
    <source>
        <dbReference type="Proteomes" id="UP000244173"/>
    </source>
</evidence>
<dbReference type="OrthoDB" id="9808891at2"/>
<dbReference type="GO" id="GO:0005737">
    <property type="term" value="C:cytoplasm"/>
    <property type="evidence" value="ECO:0007669"/>
    <property type="project" value="UniProtKB-SubCell"/>
</dbReference>
<dbReference type="InterPro" id="IPR001179">
    <property type="entry name" value="PPIase_FKBP_dom"/>
</dbReference>
<dbReference type="KEGG" id="maer:DAI18_10150"/>
<protein>
    <recommendedName>
        <fullName evidence="9">peptidylprolyl isomerase</fullName>
        <ecNumber evidence="9">5.2.1.8</ecNumber>
    </recommendedName>
</protein>
<dbReference type="GO" id="GO:0003755">
    <property type="term" value="F:peptidyl-prolyl cis-trans isomerase activity"/>
    <property type="evidence" value="ECO:0007669"/>
    <property type="project" value="UniProtKB-KW"/>
</dbReference>
<organism evidence="11 12">
    <name type="scientific">Microvirgula aerodenitrificans</name>
    <dbReference type="NCBI Taxonomy" id="57480"/>
    <lineage>
        <taxon>Bacteria</taxon>
        <taxon>Pseudomonadati</taxon>
        <taxon>Pseudomonadota</taxon>
        <taxon>Betaproteobacteria</taxon>
        <taxon>Neisseriales</taxon>
        <taxon>Aquaspirillaceae</taxon>
        <taxon>Microvirgula</taxon>
    </lineage>
</organism>
<sequence length="161" mass="17514">MQIAKNTVVSLNYEMYDADNNLIDKTEEPISYLHGGYDGIFPLVEEALHGKSAGDNIDVKLDPDNAFGEPDESLVRVEDLSVFPDDVEIDVGTMFEADDPETGDVVVFRVTDISEGKVVVDGNHPLAGHTIRFVATVAEVRPASQEELDHGHVHGAGGHHH</sequence>
<keyword evidence="6" id="KW-0143">Chaperone</keyword>
<comment type="subcellular location">
    <subcellularLocation>
        <location evidence="2">Cytoplasm</location>
    </subcellularLocation>
</comment>
<dbReference type="PROSITE" id="PS50059">
    <property type="entry name" value="FKBP_PPIASE"/>
    <property type="match status" value="1"/>
</dbReference>
<feature type="domain" description="PPIase FKBP-type" evidence="10">
    <location>
        <begin position="6"/>
        <end position="93"/>
    </location>
</feature>
<evidence type="ECO:0000256" key="8">
    <source>
        <dbReference type="ARBA" id="ARBA00037071"/>
    </source>
</evidence>
<gene>
    <name evidence="11" type="ORF">DAI18_10150</name>
</gene>
<evidence type="ECO:0000256" key="1">
    <source>
        <dbReference type="ARBA" id="ARBA00000971"/>
    </source>
</evidence>
<dbReference type="AlphaFoldDB" id="A0A2S0PAK0"/>
<dbReference type="PANTHER" id="PTHR47861:SF3">
    <property type="entry name" value="FKBP-TYPE PEPTIDYL-PROLYL CIS-TRANS ISOMERASE SLYD"/>
    <property type="match status" value="1"/>
</dbReference>
<dbReference type="Gene3D" id="3.10.50.40">
    <property type="match status" value="1"/>
</dbReference>
<dbReference type="PANTHER" id="PTHR47861">
    <property type="entry name" value="FKBP-TYPE PEPTIDYL-PROLYL CIS-TRANS ISOMERASE SLYD"/>
    <property type="match status" value="1"/>
</dbReference>
<name>A0A2S0PAK0_9NEIS</name>
<comment type="catalytic activity">
    <reaction evidence="1 9">
        <text>[protein]-peptidylproline (omega=180) = [protein]-peptidylproline (omega=0)</text>
        <dbReference type="Rhea" id="RHEA:16237"/>
        <dbReference type="Rhea" id="RHEA-COMP:10747"/>
        <dbReference type="Rhea" id="RHEA-COMP:10748"/>
        <dbReference type="ChEBI" id="CHEBI:83833"/>
        <dbReference type="ChEBI" id="CHEBI:83834"/>
        <dbReference type="EC" id="5.2.1.8"/>
    </reaction>
</comment>
<evidence type="ECO:0000313" key="11">
    <source>
        <dbReference type="EMBL" id="AVY94362.1"/>
    </source>
</evidence>